<dbReference type="Gene3D" id="3.40.50.300">
    <property type="entry name" value="P-loop containing nucleotide triphosphate hydrolases"/>
    <property type="match status" value="1"/>
</dbReference>
<dbReference type="InterPro" id="IPR041562">
    <property type="entry name" value="MCM_lid"/>
</dbReference>
<dbReference type="InterPro" id="IPR027417">
    <property type="entry name" value="P-loop_NTPase"/>
</dbReference>
<dbReference type="GO" id="GO:0042555">
    <property type="term" value="C:MCM complex"/>
    <property type="evidence" value="ECO:0007669"/>
    <property type="project" value="TreeGrafter"/>
</dbReference>
<evidence type="ECO:0000259" key="1">
    <source>
        <dbReference type="Pfam" id="PF17855"/>
    </source>
</evidence>
<gene>
    <name evidence="2" type="ORF">QCA50_019044</name>
</gene>
<dbReference type="Pfam" id="PF24901">
    <property type="entry name" value="WHD_MCM7"/>
    <property type="match status" value="1"/>
</dbReference>
<dbReference type="GO" id="GO:0005634">
    <property type="term" value="C:nucleus"/>
    <property type="evidence" value="ECO:0007669"/>
    <property type="project" value="TreeGrafter"/>
</dbReference>
<dbReference type="GO" id="GO:0005524">
    <property type="term" value="F:ATP binding"/>
    <property type="evidence" value="ECO:0007669"/>
    <property type="project" value="InterPro"/>
</dbReference>
<dbReference type="PANTHER" id="PTHR11630:SF26">
    <property type="entry name" value="DNA REPLICATION LICENSING FACTOR MCM7"/>
    <property type="match status" value="1"/>
</dbReference>
<dbReference type="GO" id="GO:0006270">
    <property type="term" value="P:DNA replication initiation"/>
    <property type="evidence" value="ECO:0007669"/>
    <property type="project" value="TreeGrafter"/>
</dbReference>
<accession>A0AAW0FA35</accession>
<evidence type="ECO:0000313" key="2">
    <source>
        <dbReference type="EMBL" id="KAK7677963.1"/>
    </source>
</evidence>
<dbReference type="AlphaFoldDB" id="A0AAW0FA35"/>
<name>A0AAW0FA35_9APHY</name>
<dbReference type="GO" id="GO:0003697">
    <property type="term" value="F:single-stranded DNA binding"/>
    <property type="evidence" value="ECO:0007669"/>
    <property type="project" value="TreeGrafter"/>
</dbReference>
<organism evidence="2 3">
    <name type="scientific">Cerrena zonata</name>
    <dbReference type="NCBI Taxonomy" id="2478898"/>
    <lineage>
        <taxon>Eukaryota</taxon>
        <taxon>Fungi</taxon>
        <taxon>Dikarya</taxon>
        <taxon>Basidiomycota</taxon>
        <taxon>Agaricomycotina</taxon>
        <taxon>Agaricomycetes</taxon>
        <taxon>Polyporales</taxon>
        <taxon>Cerrenaceae</taxon>
        <taxon>Cerrena</taxon>
    </lineage>
</organism>
<protein>
    <recommendedName>
        <fullName evidence="1">MCM AAA-lid domain-containing protein</fullName>
    </recommendedName>
</protein>
<dbReference type="InterPro" id="IPR031327">
    <property type="entry name" value="MCM"/>
</dbReference>
<dbReference type="GO" id="GO:0000727">
    <property type="term" value="P:double-strand break repair via break-induced replication"/>
    <property type="evidence" value="ECO:0007669"/>
    <property type="project" value="TreeGrafter"/>
</dbReference>
<reference evidence="2 3" key="1">
    <citation type="submission" date="2022-09" db="EMBL/GenBank/DDBJ databases">
        <authorList>
            <person name="Palmer J.M."/>
        </authorList>
    </citation>
    <scope>NUCLEOTIDE SEQUENCE [LARGE SCALE GENOMIC DNA]</scope>
    <source>
        <strain evidence="2 3">DSM 7382</strain>
    </source>
</reference>
<keyword evidence="3" id="KW-1185">Reference proteome</keyword>
<feature type="domain" description="MCM AAA-lid" evidence="1">
    <location>
        <begin position="1"/>
        <end position="57"/>
    </location>
</feature>
<comment type="caution">
    <text evidence="2">The sequence shown here is derived from an EMBL/GenBank/DDBJ whole genome shotgun (WGS) entry which is preliminary data.</text>
</comment>
<dbReference type="GO" id="GO:0006271">
    <property type="term" value="P:DNA strand elongation involved in DNA replication"/>
    <property type="evidence" value="ECO:0007669"/>
    <property type="project" value="TreeGrafter"/>
</dbReference>
<evidence type="ECO:0000313" key="3">
    <source>
        <dbReference type="Proteomes" id="UP001385951"/>
    </source>
</evidence>
<dbReference type="Proteomes" id="UP001385951">
    <property type="component" value="Unassembled WGS sequence"/>
</dbReference>
<dbReference type="EMBL" id="JASBNA010000079">
    <property type="protein sequence ID" value="KAK7677963.1"/>
    <property type="molecule type" value="Genomic_DNA"/>
</dbReference>
<proteinExistence type="predicted"/>
<sequence length="144" mass="16252">MRKESHRNEGSVKKFAHITPRTLLGILRLSQALARLSFTNTVTAEHVDEALRLLEVSKSSLYADEDTIHEDESATSRIYQIIKSMAGDGFDEITNLSLADVRERVIAKGYTLRQLQLCLDEYNQMGTMQIADDTLILVDMSDAY</sequence>
<dbReference type="Pfam" id="PF17855">
    <property type="entry name" value="MCM_lid"/>
    <property type="match status" value="1"/>
</dbReference>
<dbReference type="PANTHER" id="PTHR11630">
    <property type="entry name" value="DNA REPLICATION LICENSING FACTOR MCM FAMILY MEMBER"/>
    <property type="match status" value="1"/>
</dbReference>
<dbReference type="GO" id="GO:0017116">
    <property type="term" value="F:single-stranded DNA helicase activity"/>
    <property type="evidence" value="ECO:0007669"/>
    <property type="project" value="TreeGrafter"/>
</dbReference>